<organism evidence="2 3">
    <name type="scientific">Roseospirillum parvum</name>
    <dbReference type="NCBI Taxonomy" id="83401"/>
    <lineage>
        <taxon>Bacteria</taxon>
        <taxon>Pseudomonadati</taxon>
        <taxon>Pseudomonadota</taxon>
        <taxon>Alphaproteobacteria</taxon>
        <taxon>Rhodospirillales</taxon>
        <taxon>Rhodospirillaceae</taxon>
        <taxon>Roseospirillum</taxon>
    </lineage>
</organism>
<dbReference type="EMBL" id="FNCV01000005">
    <property type="protein sequence ID" value="SDH22255.1"/>
    <property type="molecule type" value="Genomic_DNA"/>
</dbReference>
<evidence type="ECO:0000256" key="1">
    <source>
        <dbReference type="SAM" id="MobiDB-lite"/>
    </source>
</evidence>
<dbReference type="STRING" id="83401.SAMN05421742_10548"/>
<dbReference type="AlphaFoldDB" id="A0A1G8AMP4"/>
<protein>
    <recommendedName>
        <fullName evidence="4">Heavy-metal resistance</fullName>
    </recommendedName>
</protein>
<sequence>MKRWLVASLAFNMLLLGVLIGLWVNPQGPPPPWVSGPPPAPLGRGVADTLRGIVQQLPDTERRAESLAAIDRHLRTYLDRLGQMPGGPPSPVPGDAPPPRDVPPPAPPGDPGRLLDRFAAGTLTEADLDRHQQARNREMAAGRRLIDAILLDLTHILTPAERAFVRDRVVADMAAVRACIGGPGGSPPNP</sequence>
<dbReference type="Proteomes" id="UP000217076">
    <property type="component" value="Unassembled WGS sequence"/>
</dbReference>
<reference evidence="3" key="1">
    <citation type="submission" date="2016-10" db="EMBL/GenBank/DDBJ databases">
        <authorList>
            <person name="Varghese N."/>
            <person name="Submissions S."/>
        </authorList>
    </citation>
    <scope>NUCLEOTIDE SEQUENCE [LARGE SCALE GENOMIC DNA]</scope>
    <source>
        <strain evidence="3">930I</strain>
    </source>
</reference>
<gene>
    <name evidence="2" type="ORF">SAMN05421742_10548</name>
</gene>
<feature type="compositionally biased region" description="Pro residues" evidence="1">
    <location>
        <begin position="86"/>
        <end position="110"/>
    </location>
</feature>
<keyword evidence="3" id="KW-1185">Reference proteome</keyword>
<name>A0A1G8AMP4_9PROT</name>
<accession>A0A1G8AMP4</accession>
<proteinExistence type="predicted"/>
<evidence type="ECO:0000313" key="2">
    <source>
        <dbReference type="EMBL" id="SDH22255.1"/>
    </source>
</evidence>
<evidence type="ECO:0008006" key="4">
    <source>
        <dbReference type="Google" id="ProtNLM"/>
    </source>
</evidence>
<feature type="region of interest" description="Disordered" evidence="1">
    <location>
        <begin position="80"/>
        <end position="113"/>
    </location>
</feature>
<evidence type="ECO:0000313" key="3">
    <source>
        <dbReference type="Proteomes" id="UP000217076"/>
    </source>
</evidence>
<dbReference type="RefSeq" id="WP_092618508.1">
    <property type="nucleotide sequence ID" value="NZ_FNCV01000005.1"/>
</dbReference>